<feature type="transmembrane region" description="Helical" evidence="5">
    <location>
        <begin position="163"/>
        <end position="184"/>
    </location>
</feature>
<dbReference type="RefSeq" id="WP_175587471.1">
    <property type="nucleotide sequence ID" value="NZ_JABWGN010000001.1"/>
</dbReference>
<keyword evidence="4 5" id="KW-0472">Membrane</keyword>
<dbReference type="Pfam" id="PF13564">
    <property type="entry name" value="DoxX_2"/>
    <property type="match status" value="1"/>
</dbReference>
<reference evidence="6 7" key="1">
    <citation type="submission" date="2020-06" db="EMBL/GenBank/DDBJ databases">
        <title>Nonomuraea sp. SMC257, a novel actinomycete isolated from soil.</title>
        <authorList>
            <person name="Chanama M."/>
        </authorList>
    </citation>
    <scope>NUCLEOTIDE SEQUENCE [LARGE SCALE GENOMIC DNA]</scope>
    <source>
        <strain evidence="6 7">SMC257</strain>
    </source>
</reference>
<evidence type="ECO:0000313" key="7">
    <source>
        <dbReference type="Proteomes" id="UP000586042"/>
    </source>
</evidence>
<keyword evidence="7" id="KW-1185">Reference proteome</keyword>
<feature type="transmembrane region" description="Helical" evidence="5">
    <location>
        <begin position="130"/>
        <end position="151"/>
    </location>
</feature>
<evidence type="ECO:0000256" key="3">
    <source>
        <dbReference type="ARBA" id="ARBA00022989"/>
    </source>
</evidence>
<dbReference type="Proteomes" id="UP000586042">
    <property type="component" value="Unassembled WGS sequence"/>
</dbReference>
<feature type="transmembrane region" description="Helical" evidence="5">
    <location>
        <begin position="68"/>
        <end position="93"/>
    </location>
</feature>
<comment type="subcellular location">
    <subcellularLocation>
        <location evidence="1">Membrane</location>
        <topology evidence="1">Multi-pass membrane protein</topology>
    </subcellularLocation>
</comment>
<organism evidence="6 7">
    <name type="scientific">Nonomuraea montanisoli</name>
    <dbReference type="NCBI Taxonomy" id="2741721"/>
    <lineage>
        <taxon>Bacteria</taxon>
        <taxon>Bacillati</taxon>
        <taxon>Actinomycetota</taxon>
        <taxon>Actinomycetes</taxon>
        <taxon>Streptosporangiales</taxon>
        <taxon>Streptosporangiaceae</taxon>
        <taxon>Nonomuraea</taxon>
    </lineage>
</organism>
<comment type="caution">
    <text evidence="6">The sequence shown here is derived from an EMBL/GenBank/DDBJ whole genome shotgun (WGS) entry which is preliminary data.</text>
</comment>
<proteinExistence type="predicted"/>
<keyword evidence="2 5" id="KW-0812">Transmembrane</keyword>
<keyword evidence="3 5" id="KW-1133">Transmembrane helix</keyword>
<protein>
    <submittedName>
        <fullName evidence="6">DoxX family protein</fullName>
    </submittedName>
</protein>
<evidence type="ECO:0000256" key="2">
    <source>
        <dbReference type="ARBA" id="ARBA00022692"/>
    </source>
</evidence>
<evidence type="ECO:0000256" key="1">
    <source>
        <dbReference type="ARBA" id="ARBA00004141"/>
    </source>
</evidence>
<feature type="transmembrane region" description="Helical" evidence="5">
    <location>
        <begin position="105"/>
        <end position="124"/>
    </location>
</feature>
<dbReference type="AlphaFoldDB" id="A0A7Y6I1I0"/>
<accession>A0A7Y6I1I0</accession>
<dbReference type="EMBL" id="JABWGN010000001">
    <property type="protein sequence ID" value="NUW29985.1"/>
    <property type="molecule type" value="Genomic_DNA"/>
</dbReference>
<evidence type="ECO:0000313" key="6">
    <source>
        <dbReference type="EMBL" id="NUW29985.1"/>
    </source>
</evidence>
<name>A0A7Y6I1I0_9ACTN</name>
<evidence type="ECO:0000256" key="4">
    <source>
        <dbReference type="ARBA" id="ARBA00023136"/>
    </source>
</evidence>
<dbReference type="InterPro" id="IPR032808">
    <property type="entry name" value="DoxX"/>
</dbReference>
<gene>
    <name evidence="6" type="ORF">HTZ77_00845</name>
</gene>
<dbReference type="GO" id="GO:0016020">
    <property type="term" value="C:membrane"/>
    <property type="evidence" value="ECO:0007669"/>
    <property type="project" value="UniProtKB-SubCell"/>
</dbReference>
<feature type="transmembrane region" description="Helical" evidence="5">
    <location>
        <begin position="26"/>
        <end position="48"/>
    </location>
</feature>
<evidence type="ECO:0000256" key="5">
    <source>
        <dbReference type="SAM" id="Phobius"/>
    </source>
</evidence>
<sequence>MNQHVSENPVGVEDIERRPGRRGMRITLNGVLWALQVLFGFFFAGSGFGKVLLYDGALYAAAPRAVAWYAAVPQPLIVFIGVVEVLGGVGLVLPAMTGVKPRLTPLAAAGLTLTMILAAGFHVVRGEYELVPATVLLGGVSAVVAVGRWRLRPVAPATITTSGVLRSCAVLGALALLVFAPTWYTMTNVHF</sequence>